<sequence>MSHTRYTTGAFGCFQMELITWRMESSLVGNCREHLAKVQSRKR</sequence>
<evidence type="ECO:0000313" key="1">
    <source>
        <dbReference type="EMBL" id="JAD64716.1"/>
    </source>
</evidence>
<dbReference type="AlphaFoldDB" id="A0A0A9BMX6"/>
<name>A0A0A9BMX6_ARUDO</name>
<reference evidence="1" key="1">
    <citation type="submission" date="2014-09" db="EMBL/GenBank/DDBJ databases">
        <authorList>
            <person name="Magalhaes I.L.F."/>
            <person name="Oliveira U."/>
            <person name="Santos F.R."/>
            <person name="Vidigal T.H.D.A."/>
            <person name="Brescovit A.D."/>
            <person name="Santos A.J."/>
        </authorList>
    </citation>
    <scope>NUCLEOTIDE SEQUENCE</scope>
    <source>
        <tissue evidence="1">Shoot tissue taken approximately 20 cm above the soil surface</tissue>
    </source>
</reference>
<reference evidence="1" key="2">
    <citation type="journal article" date="2015" name="Data Brief">
        <title>Shoot transcriptome of the giant reed, Arundo donax.</title>
        <authorList>
            <person name="Barrero R.A."/>
            <person name="Guerrero F.D."/>
            <person name="Moolhuijzen P."/>
            <person name="Goolsby J.A."/>
            <person name="Tidwell J."/>
            <person name="Bellgard S.E."/>
            <person name="Bellgard M.I."/>
        </authorList>
    </citation>
    <scope>NUCLEOTIDE SEQUENCE</scope>
    <source>
        <tissue evidence="1">Shoot tissue taken approximately 20 cm above the soil surface</tissue>
    </source>
</reference>
<dbReference type="EMBL" id="GBRH01233179">
    <property type="protein sequence ID" value="JAD64716.1"/>
    <property type="molecule type" value="Transcribed_RNA"/>
</dbReference>
<accession>A0A0A9BMX6</accession>
<proteinExistence type="predicted"/>
<organism evidence="1">
    <name type="scientific">Arundo donax</name>
    <name type="common">Giant reed</name>
    <name type="synonym">Donax arundinaceus</name>
    <dbReference type="NCBI Taxonomy" id="35708"/>
    <lineage>
        <taxon>Eukaryota</taxon>
        <taxon>Viridiplantae</taxon>
        <taxon>Streptophyta</taxon>
        <taxon>Embryophyta</taxon>
        <taxon>Tracheophyta</taxon>
        <taxon>Spermatophyta</taxon>
        <taxon>Magnoliopsida</taxon>
        <taxon>Liliopsida</taxon>
        <taxon>Poales</taxon>
        <taxon>Poaceae</taxon>
        <taxon>PACMAD clade</taxon>
        <taxon>Arundinoideae</taxon>
        <taxon>Arundineae</taxon>
        <taxon>Arundo</taxon>
    </lineage>
</organism>
<protein>
    <submittedName>
        <fullName evidence="1">Uncharacterized protein</fullName>
    </submittedName>
</protein>